<dbReference type="RefSeq" id="WP_369330716.1">
    <property type="nucleotide sequence ID" value="NZ_JAULBC010000006.1"/>
</dbReference>
<proteinExistence type="predicted"/>
<dbReference type="EMBL" id="JAULBC010000006">
    <property type="protein sequence ID" value="MEX6689309.1"/>
    <property type="molecule type" value="Genomic_DNA"/>
</dbReference>
<reference evidence="1 2" key="1">
    <citation type="submission" date="2023-07" db="EMBL/GenBank/DDBJ databases">
        <authorList>
            <person name="Lian W.-H."/>
        </authorList>
    </citation>
    <scope>NUCLEOTIDE SEQUENCE [LARGE SCALE GENOMIC DNA]</scope>
    <source>
        <strain evidence="1 2">SYSU DXS3180</strain>
    </source>
</reference>
<comment type="caution">
    <text evidence="1">The sequence shown here is derived from an EMBL/GenBank/DDBJ whole genome shotgun (WGS) entry which is preliminary data.</text>
</comment>
<accession>A0ABV3ZJJ2</accession>
<gene>
    <name evidence="1" type="ORF">QTN47_17500</name>
</gene>
<sequence length="538" mass="60963">MMKSSNQENDSVTVKLNRSQALIQIINAGTTYCLWPRAGGKTGGGIGPRIQRLSEVMPRSQILLVSDTYERLETRVVPNIINFITDKLGLIEGVDFVKYQKPPDQWTKPLIPLGRFSRVISFATGMALCLVSIKVEGSANAFNAQAMICDETKYCDPKKIDTEVVPALRGAEQHFGHLPEYLSKWFFTDKYLDEAGDIKWLLNKRKLVDHEAVEVVYVLQMEIFNMQKELQQVEEKSAKYYALKKKIITYEQRANAIRKELIYVSEAQPYENKDVLGDFYYRSQKRNCGRIEYNVAILNEDPGEILNVFYPTLDNAHKYKMLNDVDPALPLGIALDYQWRISPMAIGQFGSLPGTHINTLNIVAGVHTLHEDKGGLEATCKAFSDLFATHQNKTVYYFYDHTAIGRTGSITNKPFRQIVYDELTFLGWTVIEVYIGKASDHNIRFERFKKVLAQTGEESVMFNDLRAATLLTAMHQAGAITSGGVTKKDKSKEKNLNYPAEEQTDYTEALDMLLWGHLHFNELRLALSGQVLGGISIR</sequence>
<name>A0ABV3ZJJ2_9BACT</name>
<keyword evidence="2" id="KW-1185">Reference proteome</keyword>
<dbReference type="Proteomes" id="UP001560573">
    <property type="component" value="Unassembled WGS sequence"/>
</dbReference>
<protein>
    <submittedName>
        <fullName evidence="1">Uncharacterized protein</fullName>
    </submittedName>
</protein>
<organism evidence="1 2">
    <name type="scientific">Danxiaibacter flavus</name>
    <dbReference type="NCBI Taxonomy" id="3049108"/>
    <lineage>
        <taxon>Bacteria</taxon>
        <taxon>Pseudomonadati</taxon>
        <taxon>Bacteroidota</taxon>
        <taxon>Chitinophagia</taxon>
        <taxon>Chitinophagales</taxon>
        <taxon>Chitinophagaceae</taxon>
        <taxon>Danxiaibacter</taxon>
    </lineage>
</organism>
<evidence type="ECO:0000313" key="1">
    <source>
        <dbReference type="EMBL" id="MEX6689309.1"/>
    </source>
</evidence>
<evidence type="ECO:0000313" key="2">
    <source>
        <dbReference type="Proteomes" id="UP001560573"/>
    </source>
</evidence>